<protein>
    <submittedName>
        <fullName evidence="2">Condensin subunit Smc</fullName>
    </submittedName>
</protein>
<reference evidence="2" key="1">
    <citation type="journal article" date="2013" name="Environ. Microbiol.">
        <title>Microbiota from the distal guts of lean and obese adolescents exhibit partial functional redundancy besides clear differences in community structure.</title>
        <authorList>
            <person name="Ferrer M."/>
            <person name="Ruiz A."/>
            <person name="Lanza F."/>
            <person name="Haange S.B."/>
            <person name="Oberbach A."/>
            <person name="Till H."/>
            <person name="Bargiela R."/>
            <person name="Campoy C."/>
            <person name="Segura M.T."/>
            <person name="Richter M."/>
            <person name="von Bergen M."/>
            <person name="Seifert J."/>
            <person name="Suarez A."/>
        </authorList>
    </citation>
    <scope>NUCLEOTIDE SEQUENCE</scope>
</reference>
<accession>K1SYX3</accession>
<evidence type="ECO:0000313" key="2">
    <source>
        <dbReference type="EMBL" id="EKC58980.1"/>
    </source>
</evidence>
<proteinExistence type="predicted"/>
<gene>
    <name evidence="2" type="ORF">OBE_09722</name>
</gene>
<evidence type="ECO:0000256" key="1">
    <source>
        <dbReference type="SAM" id="MobiDB-lite"/>
    </source>
</evidence>
<feature type="region of interest" description="Disordered" evidence="1">
    <location>
        <begin position="90"/>
        <end position="122"/>
    </location>
</feature>
<name>K1SYX3_9ZZZZ</name>
<organism evidence="2">
    <name type="scientific">human gut metagenome</name>
    <dbReference type="NCBI Taxonomy" id="408170"/>
    <lineage>
        <taxon>unclassified sequences</taxon>
        <taxon>metagenomes</taxon>
        <taxon>organismal metagenomes</taxon>
    </lineage>
</organism>
<dbReference type="EMBL" id="AJWZ01006721">
    <property type="protein sequence ID" value="EKC58980.1"/>
    <property type="molecule type" value="Genomic_DNA"/>
</dbReference>
<comment type="caution">
    <text evidence="2">The sequence shown here is derived from an EMBL/GenBank/DDBJ whole genome shotgun (WGS) entry which is preliminary data.</text>
</comment>
<feature type="compositionally biased region" description="Basic and acidic residues" evidence="1">
    <location>
        <begin position="108"/>
        <end position="122"/>
    </location>
</feature>
<sequence>MDPLKRDSEKAEQFLAYSETRKGLEITLWVDSIRRAQDTVRDQQRKYEAAESDYARISRQLDEFDTRTEALRAEAQQLMLQVEEANAEIRTITEQNAGSEKPAGSFAERNRTRERADPQRQR</sequence>
<dbReference type="AlphaFoldDB" id="K1SYX3"/>